<dbReference type="CDD" id="cd00038">
    <property type="entry name" value="CAP_ED"/>
    <property type="match status" value="1"/>
</dbReference>
<name>A0A1G6YLI7_9PROT</name>
<dbReference type="STRING" id="69960.SAMN05421720_10236"/>
<dbReference type="RefSeq" id="WP_218128277.1">
    <property type="nucleotide sequence ID" value="NZ_FNAP01000002.1"/>
</dbReference>
<dbReference type="AlphaFoldDB" id="A0A1G6YLI7"/>
<reference evidence="2 3" key="1">
    <citation type="submission" date="2016-10" db="EMBL/GenBank/DDBJ databases">
        <authorList>
            <person name="de Groot N.N."/>
        </authorList>
    </citation>
    <scope>NUCLEOTIDE SEQUENCE [LARGE SCALE GENOMIC DNA]</scope>
    <source>
        <strain evidence="2 3">ATCC 700224</strain>
    </source>
</reference>
<dbReference type="Pfam" id="PF00027">
    <property type="entry name" value="cNMP_binding"/>
    <property type="match status" value="1"/>
</dbReference>
<keyword evidence="3" id="KW-1185">Reference proteome</keyword>
<dbReference type="Gene3D" id="2.60.120.10">
    <property type="entry name" value="Jelly Rolls"/>
    <property type="match status" value="1"/>
</dbReference>
<evidence type="ECO:0000313" key="3">
    <source>
        <dbReference type="Proteomes" id="UP000199412"/>
    </source>
</evidence>
<evidence type="ECO:0000313" key="2">
    <source>
        <dbReference type="EMBL" id="SDD90505.1"/>
    </source>
</evidence>
<accession>A0A1G6YLI7</accession>
<dbReference type="InterPro" id="IPR018490">
    <property type="entry name" value="cNMP-bd_dom_sf"/>
</dbReference>
<organism evidence="2 3">
    <name type="scientific">Rhodospira trueperi</name>
    <dbReference type="NCBI Taxonomy" id="69960"/>
    <lineage>
        <taxon>Bacteria</taxon>
        <taxon>Pseudomonadati</taxon>
        <taxon>Pseudomonadota</taxon>
        <taxon>Alphaproteobacteria</taxon>
        <taxon>Rhodospirillales</taxon>
        <taxon>Rhodospirillaceae</taxon>
        <taxon>Rhodospira</taxon>
    </lineage>
</organism>
<sequence length="156" mass="17389">MAEIHGLDELLNAHPFFASMDQRILDDLAGCARNERFDDGDTVFSEGGFADRFYIIRHGQVAVQVAVPGRGPVVLETLHADDILGWSWLVPPYRWTFDARAVGLLRAVSLDAVCLRAKMETDSELGYHLLNRFVPIMGERLRAARLQLLDPSPSVA</sequence>
<proteinExistence type="predicted"/>
<dbReference type="EMBL" id="FNAP01000002">
    <property type="protein sequence ID" value="SDD90505.1"/>
    <property type="molecule type" value="Genomic_DNA"/>
</dbReference>
<evidence type="ECO:0000259" key="1">
    <source>
        <dbReference type="PROSITE" id="PS50042"/>
    </source>
</evidence>
<dbReference type="SMART" id="SM00100">
    <property type="entry name" value="cNMP"/>
    <property type="match status" value="1"/>
</dbReference>
<dbReference type="InterPro" id="IPR000595">
    <property type="entry name" value="cNMP-bd_dom"/>
</dbReference>
<dbReference type="SUPFAM" id="SSF51206">
    <property type="entry name" value="cAMP-binding domain-like"/>
    <property type="match status" value="1"/>
</dbReference>
<dbReference type="Proteomes" id="UP000199412">
    <property type="component" value="Unassembled WGS sequence"/>
</dbReference>
<dbReference type="InterPro" id="IPR014710">
    <property type="entry name" value="RmlC-like_jellyroll"/>
</dbReference>
<gene>
    <name evidence="2" type="ORF">SAMN05421720_10236</name>
</gene>
<dbReference type="PROSITE" id="PS50042">
    <property type="entry name" value="CNMP_BINDING_3"/>
    <property type="match status" value="1"/>
</dbReference>
<protein>
    <submittedName>
        <fullName evidence="2">Cyclic nucleotide-binding domain-containing protein</fullName>
    </submittedName>
</protein>
<feature type="domain" description="Cyclic nucleotide-binding" evidence="1">
    <location>
        <begin position="16"/>
        <end position="85"/>
    </location>
</feature>